<dbReference type="EMBL" id="BOOA01000059">
    <property type="protein sequence ID" value="GIH27633.1"/>
    <property type="molecule type" value="Genomic_DNA"/>
</dbReference>
<organism evidence="1 2">
    <name type="scientific">Acrocarpospora phusangensis</name>
    <dbReference type="NCBI Taxonomy" id="1070424"/>
    <lineage>
        <taxon>Bacteria</taxon>
        <taxon>Bacillati</taxon>
        <taxon>Actinomycetota</taxon>
        <taxon>Actinomycetes</taxon>
        <taxon>Streptosporangiales</taxon>
        <taxon>Streptosporangiaceae</taxon>
        <taxon>Acrocarpospora</taxon>
    </lineage>
</organism>
<evidence type="ECO:0000313" key="1">
    <source>
        <dbReference type="EMBL" id="GIH27633.1"/>
    </source>
</evidence>
<name>A0A919URM1_9ACTN</name>
<accession>A0A919URM1</accession>
<dbReference type="Proteomes" id="UP000640052">
    <property type="component" value="Unassembled WGS sequence"/>
</dbReference>
<sequence length="58" mass="6394">MSHDFANGLLGRMWASAYEAGKAAQNRVQQPLASLMDSLPAKYMTVPNLTRNTPFPMP</sequence>
<comment type="caution">
    <text evidence="1">The sequence shown here is derived from an EMBL/GenBank/DDBJ whole genome shotgun (WGS) entry which is preliminary data.</text>
</comment>
<proteinExistence type="predicted"/>
<protein>
    <submittedName>
        <fullName evidence="1">Uncharacterized protein</fullName>
    </submittedName>
</protein>
<reference evidence="1" key="1">
    <citation type="submission" date="2021-01" db="EMBL/GenBank/DDBJ databases">
        <title>Whole genome shotgun sequence of Acrocarpospora phusangensis NBRC 108782.</title>
        <authorList>
            <person name="Komaki H."/>
            <person name="Tamura T."/>
        </authorList>
    </citation>
    <scope>NUCLEOTIDE SEQUENCE</scope>
    <source>
        <strain evidence="1">NBRC 108782</strain>
    </source>
</reference>
<dbReference type="AlphaFoldDB" id="A0A919URM1"/>
<keyword evidence="2" id="KW-1185">Reference proteome</keyword>
<evidence type="ECO:0000313" key="2">
    <source>
        <dbReference type="Proteomes" id="UP000640052"/>
    </source>
</evidence>
<gene>
    <name evidence="1" type="ORF">Aph01nite_59430</name>
</gene>